<name>A0A2G8SUJ4_9APHY</name>
<evidence type="ECO:0000256" key="1">
    <source>
        <dbReference type="SAM" id="MobiDB-lite"/>
    </source>
</evidence>
<organism evidence="2 3">
    <name type="scientific">Ganoderma sinense ZZ0214-1</name>
    <dbReference type="NCBI Taxonomy" id="1077348"/>
    <lineage>
        <taxon>Eukaryota</taxon>
        <taxon>Fungi</taxon>
        <taxon>Dikarya</taxon>
        <taxon>Basidiomycota</taxon>
        <taxon>Agaricomycotina</taxon>
        <taxon>Agaricomycetes</taxon>
        <taxon>Polyporales</taxon>
        <taxon>Polyporaceae</taxon>
        <taxon>Ganoderma</taxon>
    </lineage>
</organism>
<proteinExistence type="predicted"/>
<evidence type="ECO:0000313" key="3">
    <source>
        <dbReference type="Proteomes" id="UP000230002"/>
    </source>
</evidence>
<comment type="caution">
    <text evidence="2">The sequence shown here is derived from an EMBL/GenBank/DDBJ whole genome shotgun (WGS) entry which is preliminary data.</text>
</comment>
<dbReference type="EMBL" id="AYKW01000001">
    <property type="protein sequence ID" value="PIL37445.1"/>
    <property type="molecule type" value="Genomic_DNA"/>
</dbReference>
<evidence type="ECO:0000313" key="2">
    <source>
        <dbReference type="EMBL" id="PIL37445.1"/>
    </source>
</evidence>
<dbReference type="AlphaFoldDB" id="A0A2G8SUJ4"/>
<keyword evidence="3" id="KW-1185">Reference proteome</keyword>
<protein>
    <submittedName>
        <fullName evidence="2">Uncharacterized protein</fullName>
    </submittedName>
</protein>
<accession>A0A2G8SUJ4</accession>
<reference evidence="2 3" key="1">
    <citation type="journal article" date="2015" name="Sci. Rep.">
        <title>Chromosome-level genome map provides insights into diverse defense mechanisms in the medicinal fungus Ganoderma sinense.</title>
        <authorList>
            <person name="Zhu Y."/>
            <person name="Xu J."/>
            <person name="Sun C."/>
            <person name="Zhou S."/>
            <person name="Xu H."/>
            <person name="Nelson D.R."/>
            <person name="Qian J."/>
            <person name="Song J."/>
            <person name="Luo H."/>
            <person name="Xiang L."/>
            <person name="Li Y."/>
            <person name="Xu Z."/>
            <person name="Ji A."/>
            <person name="Wang L."/>
            <person name="Lu S."/>
            <person name="Hayward A."/>
            <person name="Sun W."/>
            <person name="Li X."/>
            <person name="Schwartz D.C."/>
            <person name="Wang Y."/>
            <person name="Chen S."/>
        </authorList>
    </citation>
    <scope>NUCLEOTIDE SEQUENCE [LARGE SCALE GENOMIC DNA]</scope>
    <source>
        <strain evidence="2 3">ZZ0214-1</strain>
    </source>
</reference>
<dbReference type="Proteomes" id="UP000230002">
    <property type="component" value="Unassembled WGS sequence"/>
</dbReference>
<feature type="region of interest" description="Disordered" evidence="1">
    <location>
        <begin position="153"/>
        <end position="186"/>
    </location>
</feature>
<sequence length="186" mass="20257">MPRYSGLPERRRSSIGLDEEHRSRYQSVIQVYHRQRAIRPITGIWTYGEQPRSQLIHKWAVSVPPQHQQAPIPACGLLRTTLLHLSHPEASSFGPGGGSRAIACASPDATAPSRFCAFHQLLVRLLDGLDWGKQACIHAWAIYHVVEASGAVGRRSSSGCVPGRPKGRGAKLNTARHDPPAVAGVP</sequence>
<gene>
    <name evidence="2" type="ORF">GSI_01139</name>
</gene>